<proteinExistence type="predicted"/>
<accession>D1QTQ7</accession>
<evidence type="ECO:0000313" key="1">
    <source>
        <dbReference type="EMBL" id="EFB31237.1"/>
    </source>
</evidence>
<dbReference type="EMBL" id="ACUZ02000039">
    <property type="protein sequence ID" value="EFB31237.1"/>
    <property type="molecule type" value="Genomic_DNA"/>
</dbReference>
<dbReference type="HOGENOM" id="CLU_3046630_0_0_10"/>
<sequence>MTKGNRLKLKKRHSASQSAAFYGFTYLNFVGKKSSVNSQVRPSLLWNRRLLFVE</sequence>
<dbReference type="AlphaFoldDB" id="D1QTQ7"/>
<dbReference type="Proteomes" id="UP000004079">
    <property type="component" value="Unassembled WGS sequence"/>
</dbReference>
<gene>
    <name evidence="1" type="ORF">HMPREF0971_02386</name>
</gene>
<evidence type="ECO:0000313" key="2">
    <source>
        <dbReference type="Proteomes" id="UP000004079"/>
    </source>
</evidence>
<organism evidence="1 2">
    <name type="scientific">Segatella oris F0302</name>
    <dbReference type="NCBI Taxonomy" id="649760"/>
    <lineage>
        <taxon>Bacteria</taxon>
        <taxon>Pseudomonadati</taxon>
        <taxon>Bacteroidota</taxon>
        <taxon>Bacteroidia</taxon>
        <taxon>Bacteroidales</taxon>
        <taxon>Prevotellaceae</taxon>
        <taxon>Segatella</taxon>
    </lineage>
</organism>
<protein>
    <submittedName>
        <fullName evidence="1">Uncharacterized protein</fullName>
    </submittedName>
</protein>
<name>D1QTQ7_9BACT</name>
<comment type="caution">
    <text evidence="1">The sequence shown here is derived from an EMBL/GenBank/DDBJ whole genome shotgun (WGS) entry which is preliminary data.</text>
</comment>
<reference evidence="1 2" key="1">
    <citation type="submission" date="2009-11" db="EMBL/GenBank/DDBJ databases">
        <authorList>
            <person name="Weinstock G."/>
            <person name="Sodergren E."/>
            <person name="Clifton S."/>
            <person name="Fulton L."/>
            <person name="Fulton B."/>
            <person name="Courtney L."/>
            <person name="Fronick C."/>
            <person name="Harrison M."/>
            <person name="Strong C."/>
            <person name="Farmer C."/>
            <person name="Delahaunty K."/>
            <person name="Markovic C."/>
            <person name="Hall O."/>
            <person name="Minx P."/>
            <person name="Tomlinson C."/>
            <person name="Mitreva M."/>
            <person name="Nelson J."/>
            <person name="Hou S."/>
            <person name="Wollam A."/>
            <person name="Pepin K.H."/>
            <person name="Johnson M."/>
            <person name="Bhonagiri V."/>
            <person name="Nash W.E."/>
            <person name="Warren W."/>
            <person name="Chinwalla A."/>
            <person name="Mardis E.R."/>
            <person name="Wilson R.K."/>
        </authorList>
    </citation>
    <scope>NUCLEOTIDE SEQUENCE [LARGE SCALE GENOMIC DNA]</scope>
    <source>
        <strain evidence="1 2">F0302</strain>
    </source>
</reference>
<dbReference type="STRING" id="649760.HMPREF0971_02386"/>